<keyword evidence="12" id="KW-1185">Reference proteome</keyword>
<evidence type="ECO:0000256" key="1">
    <source>
        <dbReference type="ARBA" id="ARBA00004477"/>
    </source>
</evidence>
<keyword evidence="5" id="KW-0337">GPI-anchor biosynthesis</keyword>
<proteinExistence type="inferred from homology"/>
<keyword evidence="6 10" id="KW-0812">Transmembrane</keyword>
<evidence type="ECO:0000313" key="11">
    <source>
        <dbReference type="EMBL" id="CCC70753.1"/>
    </source>
</evidence>
<feature type="transmembrane region" description="Helical" evidence="10">
    <location>
        <begin position="99"/>
        <end position="125"/>
    </location>
</feature>
<evidence type="ECO:0000256" key="5">
    <source>
        <dbReference type="ARBA" id="ARBA00022502"/>
    </source>
</evidence>
<evidence type="ECO:0000313" key="12">
    <source>
        <dbReference type="Proteomes" id="UP000001640"/>
    </source>
</evidence>
<accession>G0VGY2</accession>
<dbReference type="Proteomes" id="UP000001640">
    <property type="component" value="Chromosome 6"/>
</dbReference>
<dbReference type="OMA" id="FNCDFKV"/>
<dbReference type="InterPro" id="IPR009580">
    <property type="entry name" value="GPI_biosynthesis_protein_Pig-F"/>
</dbReference>
<dbReference type="eggNOG" id="KOG3144">
    <property type="taxonomic scope" value="Eukaryota"/>
</dbReference>
<evidence type="ECO:0000256" key="2">
    <source>
        <dbReference type="ARBA" id="ARBA00004687"/>
    </source>
</evidence>
<dbReference type="Pfam" id="PF06699">
    <property type="entry name" value="PIG-F"/>
    <property type="match status" value="1"/>
</dbReference>
<dbReference type="EMBL" id="HE576757">
    <property type="protein sequence ID" value="CCC70753.1"/>
    <property type="molecule type" value="Genomic_DNA"/>
</dbReference>
<evidence type="ECO:0000256" key="4">
    <source>
        <dbReference type="ARBA" id="ARBA00020927"/>
    </source>
</evidence>
<gene>
    <name evidence="11" type="primary">NCAS0F02690</name>
    <name evidence="11" type="ordered locus">NCAS_0F02690</name>
</gene>
<comment type="subcellular location">
    <subcellularLocation>
        <location evidence="1">Endoplasmic reticulum membrane</location>
        <topology evidence="1">Multi-pass membrane protein</topology>
    </subcellularLocation>
</comment>
<evidence type="ECO:0000256" key="8">
    <source>
        <dbReference type="ARBA" id="ARBA00022989"/>
    </source>
</evidence>
<feature type="transmembrane region" description="Helical" evidence="10">
    <location>
        <begin position="192"/>
        <end position="212"/>
    </location>
</feature>
<feature type="transmembrane region" description="Helical" evidence="10">
    <location>
        <begin position="69"/>
        <end position="87"/>
    </location>
</feature>
<dbReference type="UniPathway" id="UPA00196"/>
<keyword evidence="7" id="KW-0256">Endoplasmic reticulum</keyword>
<dbReference type="InParanoid" id="G0VGY2"/>
<sequence>MATKKRNQVKKKVTFSDDNTMVRQTHRKKNVGHEHPPVYVRKNIMIIPWHLLVLLYWYLYVALDYPTDKLLYALIPTQLLYLIFQFNQYTVYGNKIIKLNVPLVFISMGCTILLSIPALVLIILFGAPFLEKLKESLLLALHCCFLAYPAMYSVFNCDFKVGLWKKYFITIVVGAWLSCVVIPLDWDRPWQAWPVPAIVGSYLGAFVGYTIGSYI</sequence>
<dbReference type="KEGG" id="ncs:NCAS_0F02690"/>
<dbReference type="GO" id="GO:0005789">
    <property type="term" value="C:endoplasmic reticulum membrane"/>
    <property type="evidence" value="ECO:0007669"/>
    <property type="project" value="UniProtKB-SubCell"/>
</dbReference>
<evidence type="ECO:0000256" key="9">
    <source>
        <dbReference type="ARBA" id="ARBA00023136"/>
    </source>
</evidence>
<dbReference type="STRING" id="1064592.G0VGY2"/>
<keyword evidence="8 10" id="KW-1133">Transmembrane helix</keyword>
<evidence type="ECO:0000256" key="10">
    <source>
        <dbReference type="SAM" id="Phobius"/>
    </source>
</evidence>
<dbReference type="GO" id="GO:0051377">
    <property type="term" value="F:mannose-ethanolamine phosphotransferase activity"/>
    <property type="evidence" value="ECO:0007669"/>
    <property type="project" value="EnsemblFungi"/>
</dbReference>
<feature type="transmembrane region" description="Helical" evidence="10">
    <location>
        <begin position="137"/>
        <end position="155"/>
    </location>
</feature>
<dbReference type="FunCoup" id="G0VGY2">
    <property type="interactions" value="170"/>
</dbReference>
<comment type="pathway">
    <text evidence="2">Glycolipid biosynthesis; glycosylphosphatidylinositol-anchor biosynthesis.</text>
</comment>
<evidence type="ECO:0000256" key="6">
    <source>
        <dbReference type="ARBA" id="ARBA00022692"/>
    </source>
</evidence>
<reference evidence="11 12" key="1">
    <citation type="journal article" date="2011" name="Proc. Natl. Acad. Sci. U.S.A.">
        <title>Evolutionary erosion of yeast sex chromosomes by mating-type switching accidents.</title>
        <authorList>
            <person name="Gordon J.L."/>
            <person name="Armisen D."/>
            <person name="Proux-Wera E."/>
            <person name="Oheigeartaigh S.S."/>
            <person name="Byrne K.P."/>
            <person name="Wolfe K.H."/>
        </authorList>
    </citation>
    <scope>NUCLEOTIDE SEQUENCE [LARGE SCALE GENOMIC DNA]</scope>
    <source>
        <strain evidence="12">ATCC 76901 / BCRC 22586 / CBS 4309 / NBRC 1992 / NRRL Y-12630</strain>
    </source>
</reference>
<keyword evidence="9 10" id="KW-0472">Membrane</keyword>
<feature type="transmembrane region" description="Helical" evidence="10">
    <location>
        <begin position="44"/>
        <end position="63"/>
    </location>
</feature>
<dbReference type="GO" id="GO:0006506">
    <property type="term" value="P:GPI anchor biosynthetic process"/>
    <property type="evidence" value="ECO:0007669"/>
    <property type="project" value="UniProtKB-UniPathway"/>
</dbReference>
<feature type="transmembrane region" description="Helical" evidence="10">
    <location>
        <begin position="167"/>
        <end position="186"/>
    </location>
</feature>
<dbReference type="HOGENOM" id="CLU_111662_0_0_1"/>
<reference key="2">
    <citation type="submission" date="2011-08" db="EMBL/GenBank/DDBJ databases">
        <title>Genome sequence of Naumovozyma castellii.</title>
        <authorList>
            <person name="Gordon J.L."/>
            <person name="Armisen D."/>
            <person name="Proux-Wera E."/>
            <person name="OhEigeartaigh S.S."/>
            <person name="Byrne K.P."/>
            <person name="Wolfe K.H."/>
        </authorList>
    </citation>
    <scope>NUCLEOTIDE SEQUENCE</scope>
    <source>
        <strain>Type strain:CBS 4309</strain>
    </source>
</reference>
<evidence type="ECO:0000256" key="7">
    <source>
        <dbReference type="ARBA" id="ARBA00022824"/>
    </source>
</evidence>
<dbReference type="OrthoDB" id="17366at2759"/>
<evidence type="ECO:0000256" key="3">
    <source>
        <dbReference type="ARBA" id="ARBA00007978"/>
    </source>
</evidence>
<comment type="similarity">
    <text evidence="3">Belongs to the PIGF family.</text>
</comment>
<name>G0VGY2_NAUCA</name>
<dbReference type="GeneID" id="96904401"/>
<dbReference type="RefSeq" id="XP_003677108.1">
    <property type="nucleotide sequence ID" value="XM_003677060.1"/>
</dbReference>
<dbReference type="AlphaFoldDB" id="G0VGY2"/>
<protein>
    <recommendedName>
        <fullName evidence="4">Glycosylphosphatidylinositol anchor biosynthesis protein 11</fullName>
    </recommendedName>
</protein>
<organism evidence="11 12">
    <name type="scientific">Naumovozyma castellii</name>
    <name type="common">Yeast</name>
    <name type="synonym">Saccharomyces castellii</name>
    <dbReference type="NCBI Taxonomy" id="27288"/>
    <lineage>
        <taxon>Eukaryota</taxon>
        <taxon>Fungi</taxon>
        <taxon>Dikarya</taxon>
        <taxon>Ascomycota</taxon>
        <taxon>Saccharomycotina</taxon>
        <taxon>Saccharomycetes</taxon>
        <taxon>Saccharomycetales</taxon>
        <taxon>Saccharomycetaceae</taxon>
        <taxon>Naumovozyma</taxon>
    </lineage>
</organism>